<dbReference type="Gene3D" id="3.10.380.20">
    <property type="entry name" value="Novel toxin 21 (CdiA), C-terminal domain"/>
    <property type="match status" value="1"/>
</dbReference>
<keyword evidence="3" id="KW-1266">Target cell cytoplasm</keyword>
<dbReference type="InterPro" id="IPR028190">
    <property type="entry name" value="Ntox21"/>
</dbReference>
<gene>
    <name evidence="8" type="ORF">EDC52_1311</name>
</gene>
<feature type="region of interest" description="Disordered" evidence="5">
    <location>
        <begin position="131"/>
        <end position="185"/>
    </location>
</feature>
<dbReference type="InterPro" id="IPR006914">
    <property type="entry name" value="VENN_dom"/>
</dbReference>
<evidence type="ECO:0000313" key="9">
    <source>
        <dbReference type="Proteomes" id="UP000295719"/>
    </source>
</evidence>
<name>A0A4R3YFL1_9GAMM</name>
<dbReference type="GO" id="GO:0090729">
    <property type="term" value="F:toxin activity"/>
    <property type="evidence" value="ECO:0007669"/>
    <property type="project" value="UniProtKB-KW"/>
</dbReference>
<evidence type="ECO:0000256" key="4">
    <source>
        <dbReference type="ARBA" id="ARBA00023026"/>
    </source>
</evidence>
<proteinExistence type="predicted"/>
<comment type="caution">
    <text evidence="8">The sequence shown here is derived from an EMBL/GenBank/DDBJ whole genome shotgun (WGS) entry which is preliminary data.</text>
</comment>
<evidence type="ECO:0000313" key="8">
    <source>
        <dbReference type="EMBL" id="TCV90926.1"/>
    </source>
</evidence>
<evidence type="ECO:0000256" key="3">
    <source>
        <dbReference type="ARBA" id="ARBA00022913"/>
    </source>
</evidence>
<organism evidence="8 9">
    <name type="scientific">Biostraticola tofi</name>
    <dbReference type="NCBI Taxonomy" id="466109"/>
    <lineage>
        <taxon>Bacteria</taxon>
        <taxon>Pseudomonadati</taxon>
        <taxon>Pseudomonadota</taxon>
        <taxon>Gammaproteobacteria</taxon>
        <taxon>Enterobacterales</taxon>
        <taxon>Bruguierivoracaceae</taxon>
        <taxon>Biostraticola</taxon>
    </lineage>
</organism>
<protein>
    <submittedName>
        <fullName evidence="8">VENN motif-containing pre-toxin protein</fullName>
    </submittedName>
</protein>
<evidence type="ECO:0000259" key="6">
    <source>
        <dbReference type="Pfam" id="PF04829"/>
    </source>
</evidence>
<keyword evidence="9" id="KW-1185">Reference proteome</keyword>
<dbReference type="Pfam" id="PF15526">
    <property type="entry name" value="Ntox21"/>
    <property type="match status" value="1"/>
</dbReference>
<dbReference type="RefSeq" id="WP_196237784.1">
    <property type="nucleotide sequence ID" value="NZ_SMCR01000031.1"/>
</dbReference>
<dbReference type="EMBL" id="SMCR01000031">
    <property type="protein sequence ID" value="TCV90926.1"/>
    <property type="molecule type" value="Genomic_DNA"/>
</dbReference>
<evidence type="ECO:0000256" key="5">
    <source>
        <dbReference type="SAM" id="MobiDB-lite"/>
    </source>
</evidence>
<accession>A0A4R3YFL1</accession>
<dbReference type="AlphaFoldDB" id="A0A4R3YFL1"/>
<comment type="subcellular location">
    <subcellularLocation>
        <location evidence="1">Target cell</location>
        <location evidence="1">Target cell cytoplasm</location>
    </subcellularLocation>
</comment>
<reference evidence="8 9" key="1">
    <citation type="submission" date="2019-03" db="EMBL/GenBank/DDBJ databases">
        <title>Genomic Encyclopedia of Type Strains, Phase IV (KMG-IV): sequencing the most valuable type-strain genomes for metagenomic binning, comparative biology and taxonomic classification.</title>
        <authorList>
            <person name="Goeker M."/>
        </authorList>
    </citation>
    <scope>NUCLEOTIDE SEQUENCE [LARGE SCALE GENOMIC DNA]</scope>
    <source>
        <strain evidence="8 9">DSM 19580</strain>
    </source>
</reference>
<feature type="non-terminal residue" evidence="8">
    <location>
        <position position="1"/>
    </location>
</feature>
<feature type="compositionally biased region" description="Polar residues" evidence="5">
    <location>
        <begin position="146"/>
        <end position="166"/>
    </location>
</feature>
<dbReference type="InterPro" id="IPR038181">
    <property type="entry name" value="Ntox21_sf"/>
</dbReference>
<evidence type="ECO:0000259" key="7">
    <source>
        <dbReference type="Pfam" id="PF15526"/>
    </source>
</evidence>
<dbReference type="Proteomes" id="UP000295719">
    <property type="component" value="Unassembled WGS sequence"/>
</dbReference>
<evidence type="ECO:0000256" key="2">
    <source>
        <dbReference type="ARBA" id="ARBA00022656"/>
    </source>
</evidence>
<dbReference type="CDD" id="cd20685">
    <property type="entry name" value="CdiA-CT_Ecl_RNase-like"/>
    <property type="match status" value="1"/>
</dbReference>
<feature type="domain" description="VENN motif-containing" evidence="6">
    <location>
        <begin position="1"/>
        <end position="34"/>
    </location>
</feature>
<keyword evidence="4" id="KW-0843">Virulence</keyword>
<evidence type="ECO:0000256" key="1">
    <source>
        <dbReference type="ARBA" id="ARBA00004219"/>
    </source>
</evidence>
<feature type="domain" description="Novel toxin 21" evidence="7">
    <location>
        <begin position="203"/>
        <end position="269"/>
    </location>
</feature>
<sequence>LAAGLAGGLAGGDVASAVAGAQAGKNAVENNYLSAIAQGVKLTAQGCAEAAPCRNTLVEKGLGALLGVGAANTVLDSLSAADKEYVFGVALSGKADLIEDLTPEQRTVYDYMVGQDQKGLITIFPQPERDLTGGKLSNPILDENKGTSLTTPDKTGQQGVSHTGNTEGLLETGRNTTVTPIPEGPKKDDLAYLALKGKEAQEAAKNLGFDRRIPPQKAPFNSHGQPVFSNGKNYITPDVDSHNVTDGWKVYNNRGKRIGTYDSDLIKIKD</sequence>
<keyword evidence="2" id="KW-0800">Toxin</keyword>
<dbReference type="Pfam" id="PF04829">
    <property type="entry name" value="PT-VENN"/>
    <property type="match status" value="1"/>
</dbReference>